<gene>
    <name evidence="2" type="primary">OSJNBb0015I22.124</name>
</gene>
<reference evidence="3" key="2">
    <citation type="journal article" date="2008" name="Nucleic Acids Res.">
        <title>The rice annotation project database (RAP-DB): 2008 update.</title>
        <authorList>
            <consortium name="The rice annotation project (RAP)"/>
        </authorList>
    </citation>
    <scope>GENOME REANNOTATION</scope>
    <source>
        <strain evidence="3">cv. Nipponbare</strain>
    </source>
</reference>
<reference evidence="3" key="1">
    <citation type="journal article" date="2005" name="Nature">
        <title>The map-based sequence of the rice genome.</title>
        <authorList>
            <consortium name="International rice genome sequencing project (IRGSP)"/>
            <person name="Matsumoto T."/>
            <person name="Wu J."/>
            <person name="Kanamori H."/>
            <person name="Katayose Y."/>
            <person name="Fujisawa M."/>
            <person name="Namiki N."/>
            <person name="Mizuno H."/>
            <person name="Yamamoto K."/>
            <person name="Antonio B.A."/>
            <person name="Baba T."/>
            <person name="Sakata K."/>
            <person name="Nagamura Y."/>
            <person name="Aoki H."/>
            <person name="Arikawa K."/>
            <person name="Arita K."/>
            <person name="Bito T."/>
            <person name="Chiden Y."/>
            <person name="Fujitsuka N."/>
            <person name="Fukunaka R."/>
            <person name="Hamada M."/>
            <person name="Harada C."/>
            <person name="Hayashi A."/>
            <person name="Hijishita S."/>
            <person name="Honda M."/>
            <person name="Hosokawa S."/>
            <person name="Ichikawa Y."/>
            <person name="Idonuma A."/>
            <person name="Iijima M."/>
            <person name="Ikeda M."/>
            <person name="Ikeno M."/>
            <person name="Ito K."/>
            <person name="Ito S."/>
            <person name="Ito T."/>
            <person name="Ito Y."/>
            <person name="Ito Y."/>
            <person name="Iwabuchi A."/>
            <person name="Kamiya K."/>
            <person name="Karasawa W."/>
            <person name="Kurita K."/>
            <person name="Katagiri S."/>
            <person name="Kikuta A."/>
            <person name="Kobayashi H."/>
            <person name="Kobayashi N."/>
            <person name="Machita K."/>
            <person name="Maehara T."/>
            <person name="Masukawa M."/>
            <person name="Mizubayashi T."/>
            <person name="Mukai Y."/>
            <person name="Nagasaki H."/>
            <person name="Nagata Y."/>
            <person name="Naito S."/>
            <person name="Nakashima M."/>
            <person name="Nakama Y."/>
            <person name="Nakamichi Y."/>
            <person name="Nakamura M."/>
            <person name="Meguro A."/>
            <person name="Negishi M."/>
            <person name="Ohta I."/>
            <person name="Ohta T."/>
            <person name="Okamoto M."/>
            <person name="Ono N."/>
            <person name="Saji S."/>
            <person name="Sakaguchi M."/>
            <person name="Sakai K."/>
            <person name="Shibata M."/>
            <person name="Shimokawa T."/>
            <person name="Song J."/>
            <person name="Takazaki Y."/>
            <person name="Terasawa K."/>
            <person name="Tsugane M."/>
            <person name="Tsuji K."/>
            <person name="Ueda S."/>
            <person name="Waki K."/>
            <person name="Yamagata H."/>
            <person name="Yamamoto M."/>
            <person name="Yamamoto S."/>
            <person name="Yamane H."/>
            <person name="Yoshiki S."/>
            <person name="Yoshihara R."/>
            <person name="Yukawa K."/>
            <person name="Zhong H."/>
            <person name="Yano M."/>
            <person name="Yuan Q."/>
            <person name="Ouyang S."/>
            <person name="Liu J."/>
            <person name="Jones K.M."/>
            <person name="Gansberger K."/>
            <person name="Moffat K."/>
            <person name="Hill J."/>
            <person name="Bera J."/>
            <person name="Fadrosh D."/>
            <person name="Jin S."/>
            <person name="Johri S."/>
            <person name="Kim M."/>
            <person name="Overton L."/>
            <person name="Reardon M."/>
            <person name="Tsitrin T."/>
            <person name="Vuong H."/>
            <person name="Weaver B."/>
            <person name="Ciecko A."/>
            <person name="Tallon L."/>
            <person name="Jackson J."/>
            <person name="Pai G."/>
            <person name="Aken S.V."/>
            <person name="Utterback T."/>
            <person name="Reidmuller S."/>
            <person name="Feldblyum T."/>
            <person name="Hsiao J."/>
            <person name="Zismann V."/>
            <person name="Iobst S."/>
            <person name="de Vazeille A.R."/>
            <person name="Buell C.R."/>
            <person name="Ying K."/>
            <person name="Li Y."/>
            <person name="Lu T."/>
            <person name="Huang Y."/>
            <person name="Zhao Q."/>
            <person name="Feng Q."/>
            <person name="Zhang L."/>
            <person name="Zhu J."/>
            <person name="Weng Q."/>
            <person name="Mu J."/>
            <person name="Lu Y."/>
            <person name="Fan D."/>
            <person name="Liu Y."/>
            <person name="Guan J."/>
            <person name="Zhang Y."/>
            <person name="Yu S."/>
            <person name="Liu X."/>
            <person name="Zhang Y."/>
            <person name="Hong G."/>
            <person name="Han B."/>
            <person name="Choisne N."/>
            <person name="Demange N."/>
            <person name="Orjeda G."/>
            <person name="Samain S."/>
            <person name="Cattolico L."/>
            <person name="Pelletier E."/>
            <person name="Couloux A."/>
            <person name="Segurens B."/>
            <person name="Wincker P."/>
            <person name="D'Hont A."/>
            <person name="Scarpelli C."/>
            <person name="Weissenbach J."/>
            <person name="Salanoubat M."/>
            <person name="Quetier F."/>
            <person name="Yu Y."/>
            <person name="Kim H.R."/>
            <person name="Rambo T."/>
            <person name="Currie J."/>
            <person name="Collura K."/>
            <person name="Luo M."/>
            <person name="Yang T."/>
            <person name="Ammiraju J.S.S."/>
            <person name="Engler F."/>
            <person name="Soderlund C."/>
            <person name="Wing R.A."/>
            <person name="Palmer L.E."/>
            <person name="de la Bastide M."/>
            <person name="Spiegel L."/>
            <person name="Nascimento L."/>
            <person name="Zutavern T."/>
            <person name="O'Shaughnessy A."/>
            <person name="Dike S."/>
            <person name="Dedhia N."/>
            <person name="Preston R."/>
            <person name="Balija V."/>
            <person name="McCombie W.R."/>
            <person name="Chow T."/>
            <person name="Chen H."/>
            <person name="Chung M."/>
            <person name="Chen C."/>
            <person name="Shaw J."/>
            <person name="Wu H."/>
            <person name="Hsiao K."/>
            <person name="Chao Y."/>
            <person name="Chu M."/>
            <person name="Cheng C."/>
            <person name="Hour A."/>
            <person name="Lee P."/>
            <person name="Lin S."/>
            <person name="Lin Y."/>
            <person name="Liou J."/>
            <person name="Liu S."/>
            <person name="Hsing Y."/>
            <person name="Raghuvanshi S."/>
            <person name="Mohanty A."/>
            <person name="Bharti A.K."/>
            <person name="Gaur A."/>
            <person name="Gupta V."/>
            <person name="Kumar D."/>
            <person name="Ravi V."/>
            <person name="Vij S."/>
            <person name="Kapur A."/>
            <person name="Khurana P."/>
            <person name="Khurana P."/>
            <person name="Khurana J.P."/>
            <person name="Tyagi A.K."/>
            <person name="Gaikwad K."/>
            <person name="Singh A."/>
            <person name="Dalal V."/>
            <person name="Srivastava S."/>
            <person name="Dixit A."/>
            <person name="Pal A.K."/>
            <person name="Ghazi I.A."/>
            <person name="Yadav M."/>
            <person name="Pandit A."/>
            <person name="Bhargava A."/>
            <person name="Sureshbabu K."/>
            <person name="Batra K."/>
            <person name="Sharma T.R."/>
            <person name="Mohapatra T."/>
            <person name="Singh N.K."/>
            <person name="Messing J."/>
            <person name="Nelson A.B."/>
            <person name="Fuks G."/>
            <person name="Kavchok S."/>
            <person name="Keizer G."/>
            <person name="Linton E."/>
            <person name="Llaca V."/>
            <person name="Song R."/>
            <person name="Tanyolac B."/>
            <person name="Young S."/>
            <person name="Ho-Il K."/>
            <person name="Hahn J.H."/>
            <person name="Sangsakoo G."/>
            <person name="Vanavichit A."/>
            <person name="de Mattos Luiz.A.T."/>
            <person name="Zimmer P.D."/>
            <person name="Malone G."/>
            <person name="Dellagostin O."/>
            <person name="de Oliveira A.C."/>
            <person name="Bevan M."/>
            <person name="Bancroft I."/>
            <person name="Minx P."/>
            <person name="Cordum H."/>
            <person name="Wilson R."/>
            <person name="Cheng Z."/>
            <person name="Jin W."/>
            <person name="Jiang J."/>
            <person name="Leong S.A."/>
            <person name="Iwama H."/>
            <person name="Gojobori T."/>
            <person name="Itoh T."/>
            <person name="Niimura Y."/>
            <person name="Fujii Y."/>
            <person name="Habara T."/>
            <person name="Sakai H."/>
            <person name="Sato Y."/>
            <person name="Wilson G."/>
            <person name="Kumar K."/>
            <person name="McCouch S."/>
            <person name="Juretic N."/>
            <person name="Hoen D."/>
            <person name="Wright S."/>
            <person name="Bruskiewich R."/>
            <person name="Bureau T."/>
            <person name="Miyao A."/>
            <person name="Hirochika H."/>
            <person name="Nishikawa T."/>
            <person name="Kadowaki K."/>
            <person name="Sugiura M."/>
            <person name="Burr B."/>
            <person name="Sasaki T."/>
        </authorList>
    </citation>
    <scope>NUCLEOTIDE SEQUENCE [LARGE SCALE GENOMIC DNA]</scope>
    <source>
        <strain evidence="3">cv. Nipponbare</strain>
    </source>
</reference>
<feature type="region of interest" description="Disordered" evidence="1">
    <location>
        <begin position="1"/>
        <end position="27"/>
    </location>
</feature>
<sequence length="124" mass="13430">MVGRHAVVDRATGAAEPGHGGPVQMLASGGHHVMIRCDGKDGEDSSHRNVHVAAKIAEEEPPPLLTALSRLHRCCPLHVPVDVEEKPHGYQGGARQRRPRRTRSLPLALPIGRRGGRRKREGEG</sequence>
<evidence type="ECO:0000313" key="3">
    <source>
        <dbReference type="Proteomes" id="UP000000763"/>
    </source>
</evidence>
<name>Q84VJ5_ORYSJ</name>
<organism evidence="2 3">
    <name type="scientific">Oryza sativa subsp. japonica</name>
    <name type="common">Rice</name>
    <dbReference type="NCBI Taxonomy" id="39947"/>
    <lineage>
        <taxon>Eukaryota</taxon>
        <taxon>Viridiplantae</taxon>
        <taxon>Streptophyta</taxon>
        <taxon>Embryophyta</taxon>
        <taxon>Tracheophyta</taxon>
        <taxon>Spermatophyta</taxon>
        <taxon>Magnoliopsida</taxon>
        <taxon>Liliopsida</taxon>
        <taxon>Poales</taxon>
        <taxon>Poaceae</taxon>
        <taxon>BOP clade</taxon>
        <taxon>Oryzoideae</taxon>
        <taxon>Oryzeae</taxon>
        <taxon>Oryzinae</taxon>
        <taxon>Oryza</taxon>
        <taxon>Oryza sativa</taxon>
    </lineage>
</organism>
<dbReference type="AlphaFoldDB" id="Q84VJ5"/>
<dbReference type="EMBL" id="AP005252">
    <property type="protein sequence ID" value="BAC55802.1"/>
    <property type="molecule type" value="Genomic_DNA"/>
</dbReference>
<protein>
    <submittedName>
        <fullName evidence="2">Uncharacterized protein</fullName>
    </submittedName>
</protein>
<feature type="compositionally biased region" description="Basic residues" evidence="1">
    <location>
        <begin position="114"/>
        <end position="124"/>
    </location>
</feature>
<evidence type="ECO:0000313" key="2">
    <source>
        <dbReference type="EMBL" id="BAC55802.1"/>
    </source>
</evidence>
<accession>Q84VJ5</accession>
<feature type="region of interest" description="Disordered" evidence="1">
    <location>
        <begin position="83"/>
        <end position="124"/>
    </location>
</feature>
<proteinExistence type="predicted"/>
<evidence type="ECO:0000256" key="1">
    <source>
        <dbReference type="SAM" id="MobiDB-lite"/>
    </source>
</evidence>
<dbReference type="Proteomes" id="UP000000763">
    <property type="component" value="Chromosome 7"/>
</dbReference>